<comment type="caution">
    <text evidence="1">The sequence shown here is derived from an EMBL/GenBank/DDBJ whole genome shotgun (WGS) entry which is preliminary data.</text>
</comment>
<proteinExistence type="predicted"/>
<dbReference type="PATRIC" id="fig|999411.4.peg.1932"/>
<accession>N9XNH5</accession>
<organism evidence="1 2">
    <name type="scientific">Clostridium thermobutyricum</name>
    <dbReference type="NCBI Taxonomy" id="29372"/>
    <lineage>
        <taxon>Bacteria</taxon>
        <taxon>Bacillati</taxon>
        <taxon>Bacillota</taxon>
        <taxon>Clostridia</taxon>
        <taxon>Eubacteriales</taxon>
        <taxon>Clostridiaceae</taxon>
        <taxon>Clostridium</taxon>
    </lineage>
</organism>
<name>N9XNH5_9CLOT</name>
<evidence type="ECO:0000313" key="2">
    <source>
        <dbReference type="Proteomes" id="UP000013097"/>
    </source>
</evidence>
<gene>
    <name evidence="1" type="ORF">HMPREF1092_01966</name>
</gene>
<protein>
    <submittedName>
        <fullName evidence="1">Uncharacterized protein</fullName>
    </submittedName>
</protein>
<keyword evidence="2" id="KW-1185">Reference proteome</keyword>
<dbReference type="HOGENOM" id="CLU_3042015_0_0_9"/>
<dbReference type="EMBL" id="AGYT01000009">
    <property type="protein sequence ID" value="ENZ01258.1"/>
    <property type="molecule type" value="Genomic_DNA"/>
</dbReference>
<dbReference type="RefSeq" id="WP_002598460.1">
    <property type="nucleotide sequence ID" value="NZ_KB850956.1"/>
</dbReference>
<dbReference type="AlphaFoldDB" id="N9XNH5"/>
<reference evidence="1 2" key="1">
    <citation type="submission" date="2013-01" db="EMBL/GenBank/DDBJ databases">
        <title>The Genome Sequence of Clostridium colicanis 209318.</title>
        <authorList>
            <consortium name="The Broad Institute Genome Sequencing Platform"/>
            <person name="Earl A."/>
            <person name="Ward D."/>
            <person name="Feldgarden M."/>
            <person name="Gevers D."/>
            <person name="Courvalin P."/>
            <person name="Lambert T."/>
            <person name="Walker B."/>
            <person name="Young S.K."/>
            <person name="Zeng Q."/>
            <person name="Gargeya S."/>
            <person name="Fitzgerald M."/>
            <person name="Haas B."/>
            <person name="Abouelleil A."/>
            <person name="Alvarado L."/>
            <person name="Arachchi H.M."/>
            <person name="Berlin A.M."/>
            <person name="Chapman S.B."/>
            <person name="Dewar J."/>
            <person name="Goldberg J."/>
            <person name="Griggs A."/>
            <person name="Gujja S."/>
            <person name="Hansen M."/>
            <person name="Howarth C."/>
            <person name="Imamovic A."/>
            <person name="Larimer J."/>
            <person name="McCowan C."/>
            <person name="Murphy C."/>
            <person name="Neiman D."/>
            <person name="Pearson M."/>
            <person name="Priest M."/>
            <person name="Roberts A."/>
            <person name="Saif S."/>
            <person name="Shea T."/>
            <person name="Sisk P."/>
            <person name="Sykes S."/>
            <person name="Wortman J."/>
            <person name="Nusbaum C."/>
            <person name="Birren B."/>
        </authorList>
    </citation>
    <scope>NUCLEOTIDE SEQUENCE [LARGE SCALE GENOMIC DNA]</scope>
    <source>
        <strain evidence="1 2">209318</strain>
    </source>
</reference>
<dbReference type="Proteomes" id="UP000013097">
    <property type="component" value="Unassembled WGS sequence"/>
</dbReference>
<evidence type="ECO:0000313" key="1">
    <source>
        <dbReference type="EMBL" id="ENZ01258.1"/>
    </source>
</evidence>
<sequence length="54" mass="6188">MQGSTGGEVTQKILIENFLQKSHKGEWIKGVKFTLDGKDIKMDHVPDLENINYR</sequence>